<evidence type="ECO:0000313" key="2">
    <source>
        <dbReference type="EMBL" id="CAE1312996.1"/>
    </source>
</evidence>
<comment type="caution">
    <text evidence="2">The sequence shown here is derived from an EMBL/GenBank/DDBJ whole genome shotgun (WGS) entry which is preliminary data.</text>
</comment>
<reference evidence="2" key="1">
    <citation type="submission" date="2021-01" db="EMBL/GenBank/DDBJ databases">
        <authorList>
            <person name="Li R."/>
            <person name="Bekaert M."/>
        </authorList>
    </citation>
    <scope>NUCLEOTIDE SEQUENCE</scope>
    <source>
        <strain evidence="2">Farmed</strain>
    </source>
</reference>
<accession>A0A812E1C9</accession>
<feature type="region of interest" description="Disordered" evidence="1">
    <location>
        <begin position="78"/>
        <end position="174"/>
    </location>
</feature>
<sequence length="174" mass="20125">MLLMNKDAMRVSPAVDFLSYSISSPTIGNNMASRLNVYRDTIATFRVSVRRSSTSTKKYFPKTCSIPANGQCVIAHAGRKAHEESKFLKPERKAHEETKFSKPERKPQEESKFPIPGRKAHEESKFLKPERKAHEETNYSKPERKAHEETNFSKPERKAYEETNFLKPERKAHE</sequence>
<evidence type="ECO:0000256" key="1">
    <source>
        <dbReference type="SAM" id="MobiDB-lite"/>
    </source>
</evidence>
<evidence type="ECO:0000313" key="3">
    <source>
        <dbReference type="Proteomes" id="UP000597762"/>
    </source>
</evidence>
<dbReference type="Proteomes" id="UP000597762">
    <property type="component" value="Unassembled WGS sequence"/>
</dbReference>
<dbReference type="AlphaFoldDB" id="A0A812E1C9"/>
<organism evidence="2 3">
    <name type="scientific">Acanthosepion pharaonis</name>
    <name type="common">Pharaoh cuttlefish</name>
    <name type="synonym">Sepia pharaonis</name>
    <dbReference type="NCBI Taxonomy" id="158019"/>
    <lineage>
        <taxon>Eukaryota</taxon>
        <taxon>Metazoa</taxon>
        <taxon>Spiralia</taxon>
        <taxon>Lophotrochozoa</taxon>
        <taxon>Mollusca</taxon>
        <taxon>Cephalopoda</taxon>
        <taxon>Coleoidea</taxon>
        <taxon>Decapodiformes</taxon>
        <taxon>Sepiida</taxon>
        <taxon>Sepiina</taxon>
        <taxon>Sepiidae</taxon>
        <taxon>Acanthosepion</taxon>
    </lineage>
</organism>
<name>A0A812E1C9_ACAPH</name>
<proteinExistence type="predicted"/>
<keyword evidence="3" id="KW-1185">Reference proteome</keyword>
<gene>
    <name evidence="2" type="ORF">SPHA_64167</name>
</gene>
<dbReference type="EMBL" id="CAHIKZ030004620">
    <property type="protein sequence ID" value="CAE1312996.1"/>
    <property type="molecule type" value="Genomic_DNA"/>
</dbReference>
<protein>
    <submittedName>
        <fullName evidence="2">Uncharacterized protein</fullName>
    </submittedName>
</protein>
<feature type="compositionally biased region" description="Basic and acidic residues" evidence="1">
    <location>
        <begin position="80"/>
        <end position="112"/>
    </location>
</feature>
<feature type="compositionally biased region" description="Basic and acidic residues" evidence="1">
    <location>
        <begin position="119"/>
        <end position="161"/>
    </location>
</feature>